<dbReference type="AlphaFoldDB" id="A0A9P5U4C8"/>
<dbReference type="OrthoDB" id="9451547at2759"/>
<organism evidence="2 3">
    <name type="scientific">Rhodocollybia butyracea</name>
    <dbReference type="NCBI Taxonomy" id="206335"/>
    <lineage>
        <taxon>Eukaryota</taxon>
        <taxon>Fungi</taxon>
        <taxon>Dikarya</taxon>
        <taxon>Basidiomycota</taxon>
        <taxon>Agaricomycotina</taxon>
        <taxon>Agaricomycetes</taxon>
        <taxon>Agaricomycetidae</taxon>
        <taxon>Agaricales</taxon>
        <taxon>Marasmiineae</taxon>
        <taxon>Omphalotaceae</taxon>
        <taxon>Rhodocollybia</taxon>
    </lineage>
</organism>
<proteinExistence type="predicted"/>
<dbReference type="PANTHER" id="PTHR35043">
    <property type="entry name" value="TRANSCRIPTION FACTOR DOMAIN-CONTAINING PROTEIN"/>
    <property type="match status" value="1"/>
</dbReference>
<dbReference type="PANTHER" id="PTHR35043:SF7">
    <property type="entry name" value="TRANSCRIPTION FACTOR DOMAIN-CONTAINING PROTEIN"/>
    <property type="match status" value="1"/>
</dbReference>
<sequence>MLIAVLFYFIREGFALPIPAIDTNGFSQVAPNISSTRTVPGISLTTIFACTWVAAHPNIPSHDSDQEPLWRRTKILAVALTAPEYIILWAANQLWSTKRAVKQLHIYPGCSDWTLTHGMFLVMGGHQRLWRGHWGPTGIGTRHPSGEKICPFTFHHQFRDHGQK</sequence>
<keyword evidence="3" id="KW-1185">Reference proteome</keyword>
<keyword evidence="1" id="KW-0732">Signal</keyword>
<feature type="chain" id="PRO_5040247203" evidence="1">
    <location>
        <begin position="16"/>
        <end position="164"/>
    </location>
</feature>
<comment type="caution">
    <text evidence="2">The sequence shown here is derived from an EMBL/GenBank/DDBJ whole genome shotgun (WGS) entry which is preliminary data.</text>
</comment>
<reference evidence="2" key="1">
    <citation type="submission" date="2020-11" db="EMBL/GenBank/DDBJ databases">
        <authorList>
            <consortium name="DOE Joint Genome Institute"/>
            <person name="Ahrendt S."/>
            <person name="Riley R."/>
            <person name="Andreopoulos W."/>
            <person name="Labutti K."/>
            <person name="Pangilinan J."/>
            <person name="Ruiz-Duenas F.J."/>
            <person name="Barrasa J.M."/>
            <person name="Sanchez-Garcia M."/>
            <person name="Camarero S."/>
            <person name="Miyauchi S."/>
            <person name="Serrano A."/>
            <person name="Linde D."/>
            <person name="Babiker R."/>
            <person name="Drula E."/>
            <person name="Ayuso-Fernandez I."/>
            <person name="Pacheco R."/>
            <person name="Padilla G."/>
            <person name="Ferreira P."/>
            <person name="Barriuso J."/>
            <person name="Kellner H."/>
            <person name="Castanera R."/>
            <person name="Alfaro M."/>
            <person name="Ramirez L."/>
            <person name="Pisabarro A.G."/>
            <person name="Kuo A."/>
            <person name="Tritt A."/>
            <person name="Lipzen A."/>
            <person name="He G."/>
            <person name="Yan M."/>
            <person name="Ng V."/>
            <person name="Cullen D."/>
            <person name="Martin F."/>
            <person name="Rosso M.-N."/>
            <person name="Henrissat B."/>
            <person name="Hibbett D."/>
            <person name="Martinez A.T."/>
            <person name="Grigoriev I.V."/>
        </authorList>
    </citation>
    <scope>NUCLEOTIDE SEQUENCE</scope>
    <source>
        <strain evidence="2">AH 40177</strain>
    </source>
</reference>
<evidence type="ECO:0000256" key="1">
    <source>
        <dbReference type="SAM" id="SignalP"/>
    </source>
</evidence>
<gene>
    <name evidence="2" type="ORF">BDP27DRAFT_54744</name>
</gene>
<accession>A0A9P5U4C8</accession>
<evidence type="ECO:0000313" key="2">
    <source>
        <dbReference type="EMBL" id="KAF9065479.1"/>
    </source>
</evidence>
<name>A0A9P5U4C8_9AGAR</name>
<evidence type="ECO:0000313" key="3">
    <source>
        <dbReference type="Proteomes" id="UP000772434"/>
    </source>
</evidence>
<feature type="signal peptide" evidence="1">
    <location>
        <begin position="1"/>
        <end position="15"/>
    </location>
</feature>
<dbReference type="EMBL" id="JADNRY010000103">
    <property type="protein sequence ID" value="KAF9065479.1"/>
    <property type="molecule type" value="Genomic_DNA"/>
</dbReference>
<dbReference type="Proteomes" id="UP000772434">
    <property type="component" value="Unassembled WGS sequence"/>
</dbReference>
<protein>
    <submittedName>
        <fullName evidence="2">Uncharacterized protein</fullName>
    </submittedName>
</protein>